<sequence length="251" mass="26838">MSGCWRPTALERKIVDDVLKVTMVPAVGEPPYDDEPLWCPLTCVTRWAAAFRLAALAGRWDLPRDAGPPAGYENVDLEKLMGGLYPFPVAGTLIQSLNDNDYGLWSTVLPGQIPDSDGPQTGQFFGGEPYAFRFSTPSGSAVTDVRVGDGLVERSVRAVSSATETMPLILKESDRVVFSNGTIVPLGGSASATATGVDLHRGPGVVHIRWGEPHPATIAAASIKYLGGTRRMHILKVPHAGTIDVTVRLAY</sequence>
<dbReference type="EMBL" id="CP009313">
    <property type="protein sequence ID" value="AJE38757.1"/>
    <property type="molecule type" value="Genomic_DNA"/>
</dbReference>
<organism evidence="1 2">
    <name type="scientific">Streptomyces nodosus</name>
    <dbReference type="NCBI Taxonomy" id="40318"/>
    <lineage>
        <taxon>Bacteria</taxon>
        <taxon>Bacillati</taxon>
        <taxon>Actinomycetota</taxon>
        <taxon>Actinomycetes</taxon>
        <taxon>Kitasatosporales</taxon>
        <taxon>Streptomycetaceae</taxon>
        <taxon>Streptomyces</taxon>
    </lineage>
</organism>
<name>A0A0B5DFH8_9ACTN</name>
<evidence type="ECO:0000313" key="2">
    <source>
        <dbReference type="Proteomes" id="UP000031526"/>
    </source>
</evidence>
<protein>
    <submittedName>
        <fullName evidence="1">Uncharacterized protein</fullName>
    </submittedName>
</protein>
<accession>A0A0B5DFH8</accession>
<dbReference type="RefSeq" id="WP_043436774.1">
    <property type="nucleotide sequence ID" value="NZ_CP009313.1"/>
</dbReference>
<gene>
    <name evidence="1" type="ORF">SNOD_00605</name>
</gene>
<reference evidence="2" key="1">
    <citation type="submission" date="2014-09" db="EMBL/GenBank/DDBJ databases">
        <title>Sequence of the Streptomyces nodosus genome.</title>
        <authorList>
            <person name="Sweeney P."/>
            <person name="Stephens N."/>
            <person name="Murphy C."/>
            <person name="Caffrey P."/>
        </authorList>
    </citation>
    <scope>NUCLEOTIDE SEQUENCE [LARGE SCALE GENOMIC DNA]</scope>
    <source>
        <strain evidence="2">ATCC 14899</strain>
    </source>
</reference>
<dbReference type="HOGENOM" id="CLU_1106630_0_0_11"/>
<dbReference type="Proteomes" id="UP000031526">
    <property type="component" value="Chromosome"/>
</dbReference>
<proteinExistence type="predicted"/>
<keyword evidence="2" id="KW-1185">Reference proteome</keyword>
<reference evidence="1 2" key="2">
    <citation type="journal article" date="2016" name="Appl. Microbiol. Biotechnol.">
        <title>Exploiting the genome sequence of Streptomyces nodosus for enhanced antibiotic production.</title>
        <authorList>
            <person name="Sweeney P."/>
            <person name="Murphy C.D."/>
            <person name="Caffrey P."/>
        </authorList>
    </citation>
    <scope>NUCLEOTIDE SEQUENCE [LARGE SCALE GENOMIC DNA]</scope>
    <source>
        <strain evidence="1 2">ATCC 14899</strain>
    </source>
</reference>
<evidence type="ECO:0000313" key="1">
    <source>
        <dbReference type="EMBL" id="AJE38757.1"/>
    </source>
</evidence>
<dbReference type="AlphaFoldDB" id="A0A0B5DFH8"/>